<keyword evidence="4" id="KW-0057">Aromatic amino acid biosynthesis</keyword>
<sequence>MESEQRFREFGKLITAIAGGHIMNREESCEAYRQVILDFQPELQQGAFLSAHLMRRPTTEELSGAWDALDSCDTMKIEVDLVGPVCDIVGTGSDSLKTLNCSSPAALIAAACGLPIAKKGARLVTGVSGASDIFESLGIDLDHPMDRAAMSLQHAGICYLPGEAFLKSGWARLIRSMRFTSPFNILGPLTRPCRQNNCAVIGAYSPGVSLQMVEIMAEIGMDAALSPYGMAEGFDPLLGIDEFSLCGPTRVVELCKGAITEHEVTPEDFGMKTVPFECIASKSTAAENAATVLAVLEGREGGPAGDFFCMNAAAALYVSGMAVSYRQGADMARHALESGAAYEKFEALRQYQGRDVFMSNESR</sequence>
<feature type="binding site" evidence="4">
    <location>
        <begin position="118"/>
        <end position="126"/>
    </location>
    <ligand>
        <name>5-phospho-alpha-D-ribose 1-diphosphate</name>
        <dbReference type="ChEBI" id="CHEBI:58017"/>
    </ligand>
</feature>
<keyword evidence="4" id="KW-0460">Magnesium</keyword>
<comment type="pathway">
    <text evidence="4">Amino-acid biosynthesis; L-tryptophan biosynthesis; L-tryptophan from chorismate: step 2/5.</text>
</comment>
<organism evidence="7 8">
    <name type="scientific">Chlorobium phaeovibrioides</name>
    <dbReference type="NCBI Taxonomy" id="1094"/>
    <lineage>
        <taxon>Bacteria</taxon>
        <taxon>Pseudomonadati</taxon>
        <taxon>Chlorobiota</taxon>
        <taxon>Chlorobiia</taxon>
        <taxon>Chlorobiales</taxon>
        <taxon>Chlorobiaceae</taxon>
        <taxon>Chlorobium/Pelodictyon group</taxon>
        <taxon>Chlorobium</taxon>
    </lineage>
</organism>
<evidence type="ECO:0000256" key="3">
    <source>
        <dbReference type="ARBA" id="ARBA00022723"/>
    </source>
</evidence>
<feature type="domain" description="Glycosyl transferase family 3" evidence="5">
    <location>
        <begin position="84"/>
        <end position="342"/>
    </location>
</feature>
<feature type="binding site" evidence="4">
    <location>
        <position position="102"/>
    </location>
    <ligand>
        <name>Mg(2+)</name>
        <dbReference type="ChEBI" id="CHEBI:18420"/>
        <label>1</label>
    </ligand>
</feature>
<name>A0A3S0NBX4_CHLPH</name>
<dbReference type="SUPFAM" id="SSF52418">
    <property type="entry name" value="Nucleoside phosphorylase/phosphoribosyltransferase catalytic domain"/>
    <property type="match status" value="1"/>
</dbReference>
<accession>A0A3S0NBX4</accession>
<comment type="catalytic activity">
    <reaction evidence="4">
        <text>N-(5-phospho-beta-D-ribosyl)anthranilate + diphosphate = 5-phospho-alpha-D-ribose 1-diphosphate + anthranilate</text>
        <dbReference type="Rhea" id="RHEA:11768"/>
        <dbReference type="ChEBI" id="CHEBI:16567"/>
        <dbReference type="ChEBI" id="CHEBI:18277"/>
        <dbReference type="ChEBI" id="CHEBI:33019"/>
        <dbReference type="ChEBI" id="CHEBI:58017"/>
        <dbReference type="EC" id="2.4.2.18"/>
    </reaction>
</comment>
<feature type="binding site" evidence="4">
    <location>
        <position position="241"/>
    </location>
    <ligand>
        <name>Mg(2+)</name>
        <dbReference type="ChEBI" id="CHEBI:18420"/>
        <label>2</label>
    </ligand>
</feature>
<dbReference type="InterPro" id="IPR005940">
    <property type="entry name" value="Anthranilate_Pribosyl_Tfrase"/>
</dbReference>
<dbReference type="Gene3D" id="1.20.970.10">
    <property type="entry name" value="Transferase, Pyrimidine Nucleoside Phosphorylase, Chain C"/>
    <property type="match status" value="1"/>
</dbReference>
<evidence type="ECO:0000313" key="8">
    <source>
        <dbReference type="Proteomes" id="UP000279908"/>
    </source>
</evidence>
<feature type="binding site" evidence="4">
    <location>
        <position position="242"/>
    </location>
    <ligand>
        <name>Mg(2+)</name>
        <dbReference type="ChEBI" id="CHEBI:18420"/>
        <label>2</label>
    </ligand>
</feature>
<dbReference type="EC" id="2.4.2.18" evidence="4"/>
<dbReference type="InterPro" id="IPR017459">
    <property type="entry name" value="Glycosyl_Trfase_fam3_N_dom"/>
</dbReference>
<feature type="binding site" evidence="4">
    <location>
        <position position="130"/>
    </location>
    <ligand>
        <name>5-phospho-alpha-D-ribose 1-diphosphate</name>
        <dbReference type="ChEBI" id="CHEBI:58017"/>
    </ligand>
</feature>
<dbReference type="GO" id="GO:0000162">
    <property type="term" value="P:L-tryptophan biosynthetic process"/>
    <property type="evidence" value="ECO:0007669"/>
    <property type="project" value="UniProtKB-UniRule"/>
</dbReference>
<dbReference type="PANTHER" id="PTHR43285:SF2">
    <property type="entry name" value="ANTHRANILATE PHOSPHORIBOSYLTRANSFERASE"/>
    <property type="match status" value="1"/>
</dbReference>
<comment type="function">
    <text evidence="4">Catalyzes the transfer of the phosphoribosyl group of 5-phosphorylribose-1-pyrophosphate (PRPP) to anthranilate to yield N-(5'-phosphoribosyl)-anthranilate (PRA).</text>
</comment>
<evidence type="ECO:0000256" key="1">
    <source>
        <dbReference type="ARBA" id="ARBA00022676"/>
    </source>
</evidence>
<feature type="binding site" evidence="4">
    <location>
        <position position="242"/>
    </location>
    <ligand>
        <name>Mg(2+)</name>
        <dbReference type="ChEBI" id="CHEBI:18420"/>
        <label>1</label>
    </ligand>
</feature>
<keyword evidence="1 4" id="KW-0328">Glycosyltransferase</keyword>
<comment type="caution">
    <text evidence="7">The sequence shown here is derived from an EMBL/GenBank/DDBJ whole genome shotgun (WGS) entry which is preliminary data.</text>
</comment>
<dbReference type="GO" id="GO:0005829">
    <property type="term" value="C:cytosol"/>
    <property type="evidence" value="ECO:0007669"/>
    <property type="project" value="TreeGrafter"/>
</dbReference>
<dbReference type="RefSeq" id="WP_011890051.1">
    <property type="nucleotide sequence ID" value="NZ_RXYK01000001.1"/>
</dbReference>
<evidence type="ECO:0000256" key="4">
    <source>
        <dbReference type="HAMAP-Rule" id="MF_00211"/>
    </source>
</evidence>
<feature type="domain" description="Glycosyl transferase family 3 N-terminal" evidence="6">
    <location>
        <begin position="13"/>
        <end position="69"/>
    </location>
</feature>
<evidence type="ECO:0000313" key="7">
    <source>
        <dbReference type="EMBL" id="RTY40047.1"/>
    </source>
</evidence>
<feature type="binding site" evidence="4">
    <location>
        <position position="98"/>
    </location>
    <ligand>
        <name>5-phospho-alpha-D-ribose 1-diphosphate</name>
        <dbReference type="ChEBI" id="CHEBI:58017"/>
    </ligand>
</feature>
<comment type="cofactor">
    <cofactor evidence="4">
        <name>Mg(2+)</name>
        <dbReference type="ChEBI" id="CHEBI:18420"/>
    </cofactor>
    <text evidence="4">Binds 2 magnesium ions per monomer.</text>
</comment>
<feature type="binding site" evidence="4">
    <location>
        <position position="90"/>
    </location>
    <ligand>
        <name>anthranilate</name>
        <dbReference type="ChEBI" id="CHEBI:16567"/>
        <label>1</label>
    </ligand>
</feature>
<comment type="caution">
    <text evidence="4">Lacks conserved residue(s) required for the propagation of feature annotation.</text>
</comment>
<dbReference type="GO" id="GO:0000287">
    <property type="term" value="F:magnesium ion binding"/>
    <property type="evidence" value="ECO:0007669"/>
    <property type="project" value="UniProtKB-UniRule"/>
</dbReference>
<feature type="binding site" evidence="4">
    <location>
        <begin position="100"/>
        <end position="103"/>
    </location>
    <ligand>
        <name>5-phospho-alpha-D-ribose 1-diphosphate</name>
        <dbReference type="ChEBI" id="CHEBI:58017"/>
    </ligand>
</feature>
<proteinExistence type="inferred from homology"/>
<evidence type="ECO:0000259" key="5">
    <source>
        <dbReference type="Pfam" id="PF00591"/>
    </source>
</evidence>
<protein>
    <recommendedName>
        <fullName evidence="4">Anthranilate phosphoribosyltransferase</fullName>
        <ecNumber evidence="4">2.4.2.18</ecNumber>
    </recommendedName>
</protein>
<dbReference type="InterPro" id="IPR000312">
    <property type="entry name" value="Glycosyl_Trfase_fam3"/>
</dbReference>
<reference evidence="7 8" key="1">
    <citation type="submission" date="2018-12" db="EMBL/GenBank/DDBJ databases">
        <authorList>
            <person name="Lunina O.N."/>
            <person name="Grouzdev D.S."/>
            <person name="Gorlenko V.M."/>
            <person name="Savvichev A.S."/>
        </authorList>
    </citation>
    <scope>NUCLEOTIDE SEQUENCE [LARGE SCALE GENOMIC DNA]</scope>
    <source>
        <strain evidence="7 8">BrKhr-17</strain>
    </source>
</reference>
<dbReference type="InterPro" id="IPR036320">
    <property type="entry name" value="Glycosyl_Trfase_fam3_N_dom_sf"/>
</dbReference>
<evidence type="ECO:0000256" key="2">
    <source>
        <dbReference type="ARBA" id="ARBA00022679"/>
    </source>
</evidence>
<keyword evidence="3 4" id="KW-0479">Metal-binding</keyword>
<dbReference type="NCBIfam" id="TIGR01245">
    <property type="entry name" value="trpD"/>
    <property type="match status" value="1"/>
</dbReference>
<dbReference type="InterPro" id="IPR035902">
    <property type="entry name" value="Nuc_phospho_transferase"/>
</dbReference>
<dbReference type="OMA" id="DFFCMNA"/>
<comment type="subunit">
    <text evidence="4">Homodimer.</text>
</comment>
<dbReference type="HAMAP" id="MF_00211">
    <property type="entry name" value="TrpD"/>
    <property type="match status" value="1"/>
</dbReference>
<feature type="binding site" evidence="4">
    <location>
        <position position="90"/>
    </location>
    <ligand>
        <name>5-phospho-alpha-D-ribose 1-diphosphate</name>
        <dbReference type="ChEBI" id="CHEBI:58017"/>
    </ligand>
</feature>
<dbReference type="Pfam" id="PF00591">
    <property type="entry name" value="Glycos_transf_3"/>
    <property type="match status" value="1"/>
</dbReference>
<dbReference type="SUPFAM" id="SSF47648">
    <property type="entry name" value="Nucleoside phosphorylase/phosphoribosyltransferase N-terminal domain"/>
    <property type="match status" value="1"/>
</dbReference>
<dbReference type="AlphaFoldDB" id="A0A3S0NBX4"/>
<keyword evidence="2 4" id="KW-0808">Transferase</keyword>
<keyword evidence="4" id="KW-0028">Amino-acid biosynthesis</keyword>
<dbReference type="EMBL" id="RXYK01000001">
    <property type="protein sequence ID" value="RTY40047.1"/>
    <property type="molecule type" value="Genomic_DNA"/>
</dbReference>
<dbReference type="GO" id="GO:0004048">
    <property type="term" value="F:anthranilate phosphoribosyltransferase activity"/>
    <property type="evidence" value="ECO:0007669"/>
    <property type="project" value="UniProtKB-UniRule"/>
</dbReference>
<comment type="similarity">
    <text evidence="4">Belongs to the anthranilate phosphoribosyltransferase family.</text>
</comment>
<gene>
    <name evidence="4 7" type="primary">trpD</name>
    <name evidence="7" type="ORF">EKD02_01225</name>
</gene>
<keyword evidence="4" id="KW-0822">Tryptophan biosynthesis</keyword>
<evidence type="ECO:0000259" key="6">
    <source>
        <dbReference type="Pfam" id="PF02885"/>
    </source>
</evidence>
<dbReference type="PANTHER" id="PTHR43285">
    <property type="entry name" value="ANTHRANILATE PHOSPHORIBOSYLTRANSFERASE"/>
    <property type="match status" value="1"/>
</dbReference>
<dbReference type="Gene3D" id="3.40.1030.10">
    <property type="entry name" value="Nucleoside phosphorylase/phosphoribosyltransferase catalytic domain"/>
    <property type="match status" value="1"/>
</dbReference>
<dbReference type="Pfam" id="PF02885">
    <property type="entry name" value="Glycos_trans_3N"/>
    <property type="match status" value="1"/>
</dbReference>
<dbReference type="Proteomes" id="UP000279908">
    <property type="component" value="Unassembled WGS sequence"/>
</dbReference>